<dbReference type="SMART" id="SM00028">
    <property type="entry name" value="TPR"/>
    <property type="match status" value="3"/>
</dbReference>
<evidence type="ECO:0000256" key="1">
    <source>
        <dbReference type="ARBA" id="ARBA00022737"/>
    </source>
</evidence>
<dbReference type="Gene3D" id="1.25.40.10">
    <property type="entry name" value="Tetratricopeptide repeat domain"/>
    <property type="match status" value="2"/>
</dbReference>
<protein>
    <recommendedName>
        <fullName evidence="7">Tetratricopeptide repeat protein</fullName>
    </recommendedName>
</protein>
<reference evidence="5 6" key="1">
    <citation type="submission" date="2019-10" db="EMBL/GenBank/DDBJ databases">
        <title>Glaciimonas soli sp. nov., a psychrophilic bacterium isolated from the forest soil of a high elevation mountain in Taiwan.</title>
        <authorList>
            <person name="Wang L.-T."/>
            <person name="Shieh W.Y."/>
        </authorList>
    </citation>
    <scope>NUCLEOTIDE SEQUENCE [LARGE SCALE GENOMIC DNA]</scope>
    <source>
        <strain evidence="5 6">GS1</strain>
    </source>
</reference>
<feature type="repeat" description="TPR" evidence="3">
    <location>
        <begin position="70"/>
        <end position="103"/>
    </location>
</feature>
<dbReference type="InterPro" id="IPR011990">
    <property type="entry name" value="TPR-like_helical_dom_sf"/>
</dbReference>
<gene>
    <name evidence="5" type="ORF">GEV47_15370</name>
</gene>
<keyword evidence="6" id="KW-1185">Reference proteome</keyword>
<evidence type="ECO:0000256" key="2">
    <source>
        <dbReference type="ARBA" id="ARBA00022803"/>
    </source>
</evidence>
<organism evidence="5 6">
    <name type="scientific">Glaciimonas soli</name>
    <dbReference type="NCBI Taxonomy" id="2590999"/>
    <lineage>
        <taxon>Bacteria</taxon>
        <taxon>Pseudomonadati</taxon>
        <taxon>Pseudomonadota</taxon>
        <taxon>Betaproteobacteria</taxon>
        <taxon>Burkholderiales</taxon>
        <taxon>Oxalobacteraceae</taxon>
        <taxon>Glaciimonas</taxon>
    </lineage>
</organism>
<dbReference type="PANTHER" id="PTHR44858">
    <property type="entry name" value="TETRATRICOPEPTIDE REPEAT PROTEIN 6"/>
    <property type="match status" value="1"/>
</dbReference>
<keyword evidence="2 3" id="KW-0802">TPR repeat</keyword>
<evidence type="ECO:0000256" key="4">
    <source>
        <dbReference type="SAM" id="SignalP"/>
    </source>
</evidence>
<dbReference type="AlphaFoldDB" id="A0A843YVQ3"/>
<evidence type="ECO:0008006" key="7">
    <source>
        <dbReference type="Google" id="ProtNLM"/>
    </source>
</evidence>
<feature type="signal peptide" evidence="4">
    <location>
        <begin position="1"/>
        <end position="24"/>
    </location>
</feature>
<name>A0A843YVQ3_9BURK</name>
<feature type="repeat" description="TPR" evidence="3">
    <location>
        <begin position="147"/>
        <end position="180"/>
    </location>
</feature>
<dbReference type="EMBL" id="WINI01000008">
    <property type="protein sequence ID" value="MQR02057.1"/>
    <property type="molecule type" value="Genomic_DNA"/>
</dbReference>
<sequence length="240" mass="26701">MMQSRLAVVAVCATLLSACTTSQNTPIREVQACAKIKNLSLGKDGTQYANPVLAIEVLSECDATSQNSRAALLQMRSIAYAQTKDYVKATTDFEDALRLRPARTAWDDIGLAALYRKSGQPERALALLRKMFDDHLGMRGKGTAPGMPSYYHLGLTLVALEKWPEATEAFTEGLTYQPDYSWAYFYRALAYNGMNDADHARADLRKGQKLVETSSNAIRTQIQEALKQEPFATLFEKYPE</sequence>
<dbReference type="PANTHER" id="PTHR44858:SF1">
    <property type="entry name" value="UDP-N-ACETYLGLUCOSAMINE--PEPTIDE N-ACETYLGLUCOSAMINYLTRANSFERASE SPINDLY-RELATED"/>
    <property type="match status" value="1"/>
</dbReference>
<accession>A0A843YVQ3</accession>
<dbReference type="SUPFAM" id="SSF48452">
    <property type="entry name" value="TPR-like"/>
    <property type="match status" value="1"/>
</dbReference>
<proteinExistence type="predicted"/>
<evidence type="ECO:0000256" key="3">
    <source>
        <dbReference type="PROSITE-ProRule" id="PRU00339"/>
    </source>
</evidence>
<dbReference type="InterPro" id="IPR050498">
    <property type="entry name" value="Ycf3"/>
</dbReference>
<keyword evidence="1" id="KW-0677">Repeat</keyword>
<evidence type="ECO:0000313" key="5">
    <source>
        <dbReference type="EMBL" id="MQR02057.1"/>
    </source>
</evidence>
<keyword evidence="4" id="KW-0732">Signal</keyword>
<feature type="chain" id="PRO_5032829440" description="Tetratricopeptide repeat protein" evidence="4">
    <location>
        <begin position="25"/>
        <end position="240"/>
    </location>
</feature>
<dbReference type="Proteomes" id="UP000451565">
    <property type="component" value="Unassembled WGS sequence"/>
</dbReference>
<dbReference type="PROSITE" id="PS51257">
    <property type="entry name" value="PROKAR_LIPOPROTEIN"/>
    <property type="match status" value="1"/>
</dbReference>
<dbReference type="PROSITE" id="PS50005">
    <property type="entry name" value="TPR"/>
    <property type="match status" value="2"/>
</dbReference>
<dbReference type="OrthoDB" id="8099246at2"/>
<comment type="caution">
    <text evidence="5">The sequence shown here is derived from an EMBL/GenBank/DDBJ whole genome shotgun (WGS) entry which is preliminary data.</text>
</comment>
<dbReference type="RefSeq" id="WP_153235688.1">
    <property type="nucleotide sequence ID" value="NZ_WINI01000008.1"/>
</dbReference>
<dbReference type="InterPro" id="IPR019734">
    <property type="entry name" value="TPR_rpt"/>
</dbReference>
<evidence type="ECO:0000313" key="6">
    <source>
        <dbReference type="Proteomes" id="UP000451565"/>
    </source>
</evidence>